<evidence type="ECO:0008006" key="3">
    <source>
        <dbReference type="Google" id="ProtNLM"/>
    </source>
</evidence>
<comment type="caution">
    <text evidence="1">The sequence shown here is derived from an EMBL/GenBank/DDBJ whole genome shotgun (WGS) entry which is preliminary data.</text>
</comment>
<dbReference type="RefSeq" id="WP_344762125.1">
    <property type="nucleotide sequence ID" value="NZ_BAAAZE010000005.1"/>
</dbReference>
<dbReference type="EMBL" id="BAAAZE010000005">
    <property type="protein sequence ID" value="GAA4016621.1"/>
    <property type="molecule type" value="Genomic_DNA"/>
</dbReference>
<reference evidence="2" key="1">
    <citation type="journal article" date="2019" name="Int. J. Syst. Evol. Microbiol.">
        <title>The Global Catalogue of Microorganisms (GCM) 10K type strain sequencing project: providing services to taxonomists for standard genome sequencing and annotation.</title>
        <authorList>
            <consortium name="The Broad Institute Genomics Platform"/>
            <consortium name="The Broad Institute Genome Sequencing Center for Infectious Disease"/>
            <person name="Wu L."/>
            <person name="Ma J."/>
        </authorList>
    </citation>
    <scope>NUCLEOTIDE SEQUENCE [LARGE SCALE GENOMIC DNA]</scope>
    <source>
        <strain evidence="2">JCM 16673</strain>
    </source>
</reference>
<sequence>MQTAALPNTCNAVDDKHNSLNILCTALLALTLATTVLTVSAATADTILSDQPGFTDSSDVVGRGWFQIETSIAGEHNRRDGVRDRTLSTPTLLRLGVTNSLELRLGSDGRVVNTTRTDSTSETQRGAGDLSLGMKWHISDALGTRPSIGVITQLDVDSGSPQFRGNGVRPTLHMPFEWTLPNAMSLNVMPGLVWDKKPTGERFASALLGVQLGKSMSDRLAIFTEVALPQIARAENGGSTMTIGAGLSYLLTNDTQVDTAFARGLNRNTVDTSWTVGLSTRF</sequence>
<name>A0ABP7SU91_9BURK</name>
<evidence type="ECO:0000313" key="2">
    <source>
        <dbReference type="Proteomes" id="UP001501353"/>
    </source>
</evidence>
<dbReference type="Proteomes" id="UP001501353">
    <property type="component" value="Unassembled WGS sequence"/>
</dbReference>
<evidence type="ECO:0000313" key="1">
    <source>
        <dbReference type="EMBL" id="GAA4016621.1"/>
    </source>
</evidence>
<dbReference type="Pfam" id="PF13557">
    <property type="entry name" value="Phenol_MetA_deg"/>
    <property type="match status" value="1"/>
</dbReference>
<organism evidence="1 2">
    <name type="scientific">Actimicrobium antarcticum</name>
    <dbReference type="NCBI Taxonomy" id="1051899"/>
    <lineage>
        <taxon>Bacteria</taxon>
        <taxon>Pseudomonadati</taxon>
        <taxon>Pseudomonadota</taxon>
        <taxon>Betaproteobacteria</taxon>
        <taxon>Burkholderiales</taxon>
        <taxon>Oxalobacteraceae</taxon>
        <taxon>Actimicrobium</taxon>
    </lineage>
</organism>
<keyword evidence="2" id="KW-1185">Reference proteome</keyword>
<accession>A0ABP7SU91</accession>
<dbReference type="InterPro" id="IPR025737">
    <property type="entry name" value="FApF"/>
</dbReference>
<proteinExistence type="predicted"/>
<gene>
    <name evidence="1" type="ORF">GCM10022212_09800</name>
</gene>
<protein>
    <recommendedName>
        <fullName evidence="3">Transporter</fullName>
    </recommendedName>
</protein>